<dbReference type="Proteomes" id="UP000593564">
    <property type="component" value="Unassembled WGS sequence"/>
</dbReference>
<evidence type="ECO:0000256" key="6">
    <source>
        <dbReference type="ARBA" id="ARBA00029467"/>
    </source>
</evidence>
<comment type="subcellular location">
    <subcellularLocation>
        <location evidence="1">Endomembrane system</location>
        <topology evidence="1">Multi-pass membrane protein</topology>
    </subcellularLocation>
</comment>
<reference evidence="9" key="1">
    <citation type="journal article" date="2020" name="Nat. Commun.">
        <title>Genome assembly of wild tea tree DASZ reveals pedigree and selection history of tea varieties.</title>
        <authorList>
            <person name="Zhang W."/>
            <person name="Zhang Y."/>
            <person name="Qiu H."/>
            <person name="Guo Y."/>
            <person name="Wan H."/>
            <person name="Zhang X."/>
            <person name="Scossa F."/>
            <person name="Alseekh S."/>
            <person name="Zhang Q."/>
            <person name="Wang P."/>
            <person name="Xu L."/>
            <person name="Schmidt M.H."/>
            <person name="Jia X."/>
            <person name="Li D."/>
            <person name="Zhu A."/>
            <person name="Guo F."/>
            <person name="Chen W."/>
            <person name="Ni D."/>
            <person name="Usadel B."/>
            <person name="Fernie A.R."/>
            <person name="Wen W."/>
        </authorList>
    </citation>
    <scope>NUCLEOTIDE SEQUENCE [LARGE SCALE GENOMIC DNA]</scope>
    <source>
        <strain evidence="9">cv. G240</strain>
    </source>
</reference>
<dbReference type="PANTHER" id="PTHR31769">
    <property type="entry name" value="OS07G0462200 PROTEIN-RELATED"/>
    <property type="match status" value="1"/>
</dbReference>
<reference evidence="8 9" key="2">
    <citation type="submission" date="2020-07" db="EMBL/GenBank/DDBJ databases">
        <title>Genome assembly of wild tea tree DASZ reveals pedigree and selection history of tea varieties.</title>
        <authorList>
            <person name="Zhang W."/>
        </authorList>
    </citation>
    <scope>NUCLEOTIDE SEQUENCE [LARGE SCALE GENOMIC DNA]</scope>
    <source>
        <strain evidence="9">cv. G240</strain>
        <tissue evidence="8">Leaf</tissue>
    </source>
</reference>
<evidence type="ECO:0000256" key="5">
    <source>
        <dbReference type="ARBA" id="ARBA00023136"/>
    </source>
</evidence>
<evidence type="ECO:0000256" key="3">
    <source>
        <dbReference type="ARBA" id="ARBA00022729"/>
    </source>
</evidence>
<accession>A0A7J7HAG5</accession>
<feature type="transmembrane region" description="Helical" evidence="7">
    <location>
        <begin position="132"/>
        <end position="152"/>
    </location>
</feature>
<proteinExistence type="inferred from homology"/>
<dbReference type="GO" id="GO:0012505">
    <property type="term" value="C:endomembrane system"/>
    <property type="evidence" value="ECO:0007669"/>
    <property type="project" value="UniProtKB-SubCell"/>
</dbReference>
<keyword evidence="5 7" id="KW-0472">Membrane</keyword>
<comment type="caution">
    <text evidence="8">The sequence shown here is derived from an EMBL/GenBank/DDBJ whole genome shotgun (WGS) entry which is preliminary data.</text>
</comment>
<sequence>MAKAGSIVCLVIVAMDVAAGILSIEAEKAQNRVKHKRLRIFECKDASRDALKLGLAAVVLLTLANVTMSLLAGCTCIYSTEEHESSSATRRASFACLIFSWFTAAIGFPMLIIGTLANSKSRESCGILHHHLLSIGGILCFIHGLCCIAYYISVTVNIGKESS</sequence>
<feature type="transmembrane region" description="Helical" evidence="7">
    <location>
        <begin position="50"/>
        <end position="80"/>
    </location>
</feature>
<dbReference type="Pfam" id="PF06749">
    <property type="entry name" value="DUF1218"/>
    <property type="match status" value="1"/>
</dbReference>
<dbReference type="AlphaFoldDB" id="A0A7J7HAG5"/>
<keyword evidence="2 7" id="KW-0812">Transmembrane</keyword>
<evidence type="ECO:0000313" key="8">
    <source>
        <dbReference type="EMBL" id="KAF5948766.1"/>
    </source>
</evidence>
<evidence type="ECO:0000256" key="1">
    <source>
        <dbReference type="ARBA" id="ARBA00004127"/>
    </source>
</evidence>
<name>A0A7J7HAG5_CAMSI</name>
<protein>
    <submittedName>
        <fullName evidence="8">Uncharacterized protein</fullName>
    </submittedName>
</protein>
<evidence type="ECO:0000256" key="4">
    <source>
        <dbReference type="ARBA" id="ARBA00022989"/>
    </source>
</evidence>
<organism evidence="8 9">
    <name type="scientific">Camellia sinensis</name>
    <name type="common">Tea plant</name>
    <name type="synonym">Thea sinensis</name>
    <dbReference type="NCBI Taxonomy" id="4442"/>
    <lineage>
        <taxon>Eukaryota</taxon>
        <taxon>Viridiplantae</taxon>
        <taxon>Streptophyta</taxon>
        <taxon>Embryophyta</taxon>
        <taxon>Tracheophyta</taxon>
        <taxon>Spermatophyta</taxon>
        <taxon>Magnoliopsida</taxon>
        <taxon>eudicotyledons</taxon>
        <taxon>Gunneridae</taxon>
        <taxon>Pentapetalae</taxon>
        <taxon>asterids</taxon>
        <taxon>Ericales</taxon>
        <taxon>Theaceae</taxon>
        <taxon>Camellia</taxon>
    </lineage>
</organism>
<feature type="transmembrane region" description="Helical" evidence="7">
    <location>
        <begin position="92"/>
        <end position="112"/>
    </location>
</feature>
<gene>
    <name evidence="8" type="ORF">HYC85_014723</name>
</gene>
<dbReference type="EMBL" id="JACBKZ010000006">
    <property type="protein sequence ID" value="KAF5948766.1"/>
    <property type="molecule type" value="Genomic_DNA"/>
</dbReference>
<evidence type="ECO:0000313" key="9">
    <source>
        <dbReference type="Proteomes" id="UP000593564"/>
    </source>
</evidence>
<dbReference type="InterPro" id="IPR009606">
    <property type="entry name" value="DEAL/Modifying_wall_lignin1/2"/>
</dbReference>
<keyword evidence="9" id="KW-1185">Reference proteome</keyword>
<evidence type="ECO:0000256" key="7">
    <source>
        <dbReference type="SAM" id="Phobius"/>
    </source>
</evidence>
<evidence type="ECO:0000256" key="2">
    <source>
        <dbReference type="ARBA" id="ARBA00022692"/>
    </source>
</evidence>
<dbReference type="InterPro" id="IPR052222">
    <property type="entry name" value="DESIGUAL"/>
</dbReference>
<keyword evidence="4 7" id="KW-1133">Transmembrane helix</keyword>
<keyword evidence="3" id="KW-0732">Signal</keyword>
<comment type="similarity">
    <text evidence="6">Belongs to the DESIGUAL family.</text>
</comment>